<protein>
    <recommendedName>
        <fullName evidence="3">DUF559 domain-containing protein</fullName>
    </recommendedName>
</protein>
<dbReference type="AlphaFoldDB" id="A0A3L7J207"/>
<dbReference type="InterPro" id="IPR011335">
    <property type="entry name" value="Restrct_endonuc-II-like"/>
</dbReference>
<sequence length="328" mass="36284">MSCQYSDMRTPDPLPPSLGPVFSLADARALGVKRGRLEGEDLTAPFTGVRARFDDSSTTDAIRLDDFEARVRDVRTLARAYALRMRPVEFFSHHTAATLWGAPIAIPTPIAIDVCVFRGNAIPRSRGVRGHRADHRTTAMTTTRAGMRLASPASVWASLGTLPVDDLVVVGDYFCRRWRHGFLRPKAGAPPLTTRERLAAALAASRRVGAARLREALELIREDSWSPRESLCRVVLVRAGLPEPLLNMDVDGPLGFLACVDMVYPRYRIAIEYQGQVHGTRYAKDIERIEGLRAAGWIVIQVTAALLSRPEELVARVRAALVSRGWRP</sequence>
<keyword evidence="2" id="KW-1185">Reference proteome</keyword>
<organism evidence="1 2">
    <name type="scientific">Mycetocola zhadangensis</name>
    <dbReference type="NCBI Taxonomy" id="1164595"/>
    <lineage>
        <taxon>Bacteria</taxon>
        <taxon>Bacillati</taxon>
        <taxon>Actinomycetota</taxon>
        <taxon>Actinomycetes</taxon>
        <taxon>Micrococcales</taxon>
        <taxon>Microbacteriaceae</taxon>
        <taxon>Mycetocola</taxon>
    </lineage>
</organism>
<evidence type="ECO:0008006" key="3">
    <source>
        <dbReference type="Google" id="ProtNLM"/>
    </source>
</evidence>
<comment type="caution">
    <text evidence="1">The sequence shown here is derived from an EMBL/GenBank/DDBJ whole genome shotgun (WGS) entry which is preliminary data.</text>
</comment>
<dbReference type="SUPFAM" id="SSF52980">
    <property type="entry name" value="Restriction endonuclease-like"/>
    <property type="match status" value="1"/>
</dbReference>
<dbReference type="EMBL" id="RCWJ01000002">
    <property type="protein sequence ID" value="RLQ84608.1"/>
    <property type="molecule type" value="Genomic_DNA"/>
</dbReference>
<dbReference type="Proteomes" id="UP000282460">
    <property type="component" value="Unassembled WGS sequence"/>
</dbReference>
<gene>
    <name evidence="1" type="ORF">D9V28_10655</name>
</gene>
<reference evidence="1 2" key="1">
    <citation type="submission" date="2018-10" db="EMBL/GenBank/DDBJ databases">
        <authorList>
            <person name="Li J."/>
        </authorList>
    </citation>
    <scope>NUCLEOTIDE SEQUENCE [LARGE SCALE GENOMIC DNA]</scope>
    <source>
        <strain evidence="1 2">ZD1-4</strain>
    </source>
</reference>
<name>A0A3L7J207_9MICO</name>
<evidence type="ECO:0000313" key="1">
    <source>
        <dbReference type="EMBL" id="RLQ84608.1"/>
    </source>
</evidence>
<evidence type="ECO:0000313" key="2">
    <source>
        <dbReference type="Proteomes" id="UP000282460"/>
    </source>
</evidence>
<accession>A0A3L7J207</accession>
<proteinExistence type="predicted"/>